<feature type="compositionally biased region" description="Acidic residues" evidence="1">
    <location>
        <begin position="310"/>
        <end position="324"/>
    </location>
</feature>
<feature type="compositionally biased region" description="Basic and acidic residues" evidence="1">
    <location>
        <begin position="407"/>
        <end position="416"/>
    </location>
</feature>
<dbReference type="HOGENOM" id="CLU_038380_1_0_1"/>
<feature type="region of interest" description="Disordered" evidence="1">
    <location>
        <begin position="1"/>
        <end position="134"/>
    </location>
</feature>
<feature type="region of interest" description="Disordered" evidence="1">
    <location>
        <begin position="205"/>
        <end position="232"/>
    </location>
</feature>
<feature type="compositionally biased region" description="Low complexity" evidence="1">
    <location>
        <begin position="52"/>
        <end position="78"/>
    </location>
</feature>
<feature type="compositionally biased region" description="Polar residues" evidence="1">
    <location>
        <begin position="88"/>
        <end position="115"/>
    </location>
</feature>
<feature type="compositionally biased region" description="Polar residues" evidence="1">
    <location>
        <begin position="327"/>
        <end position="342"/>
    </location>
</feature>
<feature type="region of interest" description="Disordered" evidence="1">
    <location>
        <begin position="263"/>
        <end position="444"/>
    </location>
</feature>
<accession>A0A074W7F3</accession>
<evidence type="ECO:0000313" key="2">
    <source>
        <dbReference type="EMBL" id="KEQ65842.1"/>
    </source>
</evidence>
<proteinExistence type="predicted"/>
<gene>
    <name evidence="2" type="ORF">M437DRAFT_81691</name>
</gene>
<feature type="region of interest" description="Disordered" evidence="1">
    <location>
        <begin position="161"/>
        <end position="180"/>
    </location>
</feature>
<protein>
    <submittedName>
        <fullName evidence="2">Uncharacterized protein</fullName>
    </submittedName>
</protein>
<evidence type="ECO:0000256" key="1">
    <source>
        <dbReference type="SAM" id="MobiDB-lite"/>
    </source>
</evidence>
<dbReference type="RefSeq" id="XP_040882865.1">
    <property type="nucleotide sequence ID" value="XM_041027600.1"/>
</dbReference>
<organism evidence="2 3">
    <name type="scientific">Aureobasidium melanogenum (strain CBS 110374)</name>
    <name type="common">Aureobasidium pullulans var. melanogenum</name>
    <dbReference type="NCBI Taxonomy" id="1043003"/>
    <lineage>
        <taxon>Eukaryota</taxon>
        <taxon>Fungi</taxon>
        <taxon>Dikarya</taxon>
        <taxon>Ascomycota</taxon>
        <taxon>Pezizomycotina</taxon>
        <taxon>Dothideomycetes</taxon>
        <taxon>Dothideomycetidae</taxon>
        <taxon>Dothideales</taxon>
        <taxon>Saccotheciaceae</taxon>
        <taxon>Aureobasidium</taxon>
    </lineage>
</organism>
<dbReference type="EMBL" id="KL584826">
    <property type="protein sequence ID" value="KEQ65842.1"/>
    <property type="molecule type" value="Genomic_DNA"/>
</dbReference>
<sequence>MMRDATTPPPPSSRLRTPPAPKHGAGYHSYHPYEPRRSQRVHRLHNTHDKLSQSSSSSSSSSRKSTLQRTTSSQTLSPPSSPVAEPSRPQQTPARPTPVRQSLFTRNRPSNTPNVNPLFDIFAPQPQLPTPSSMLPTPKMTPRKCDANAMQSTARILNFKPVTDQPAKSTPRKKTKSRLTLDDDDDVHDEVKVFTDVQDRVPTVDRTEDNPFIGPRKTRARTRAQTAPSTSIDVDMEDAHADDDEGILYVFRGKKIFRRFEKSTDEPANSDASTSSTKSLKRQAGVVASRPLTRSSYKPRLLWPTANSDGDADEEALTDIDEDNVPSAESASFESALQPTKTPSKKAVGHPATPPSSHRQSRSAAQQIAIFADPHNELNRALASPSVTPQPQKVSAGPLFSNWPRSKNADEKAVRGEKRHRSTMSEPDMPTKRTRSSLFTSDRP</sequence>
<dbReference type="Proteomes" id="UP000030672">
    <property type="component" value="Unassembled WGS sequence"/>
</dbReference>
<dbReference type="AlphaFoldDB" id="A0A074W7F3"/>
<reference evidence="2 3" key="1">
    <citation type="journal article" date="2014" name="BMC Genomics">
        <title>Genome sequencing of four Aureobasidium pullulans varieties: biotechnological potential, stress tolerance, and description of new species.</title>
        <authorList>
            <person name="Gostin Ar C."/>
            <person name="Ohm R.A."/>
            <person name="Kogej T."/>
            <person name="Sonjak S."/>
            <person name="Turk M."/>
            <person name="Zajc J."/>
            <person name="Zalar P."/>
            <person name="Grube M."/>
            <person name="Sun H."/>
            <person name="Han J."/>
            <person name="Sharma A."/>
            <person name="Chiniquy J."/>
            <person name="Ngan C.Y."/>
            <person name="Lipzen A."/>
            <person name="Barry K."/>
            <person name="Grigoriev I.V."/>
            <person name="Gunde-Cimerman N."/>
        </authorList>
    </citation>
    <scope>NUCLEOTIDE SEQUENCE [LARGE SCALE GENOMIC DNA]</scope>
    <source>
        <strain evidence="2 3">CBS 110374</strain>
    </source>
</reference>
<keyword evidence="3" id="KW-1185">Reference proteome</keyword>
<dbReference type="GeneID" id="63920973"/>
<feature type="compositionally biased region" description="Polar residues" evidence="1">
    <location>
        <begin position="266"/>
        <end position="278"/>
    </location>
</feature>
<name>A0A074W7F3_AURM1</name>
<evidence type="ECO:0000313" key="3">
    <source>
        <dbReference type="Proteomes" id="UP000030672"/>
    </source>
</evidence>